<accession>A0ABT5ELR7</accession>
<feature type="chain" id="PRO_5046941028" description="Lipoprotein" evidence="2">
    <location>
        <begin position="27"/>
        <end position="112"/>
    </location>
</feature>
<comment type="caution">
    <text evidence="3">The sequence shown here is derived from an EMBL/GenBank/DDBJ whole genome shotgun (WGS) entry which is preliminary data.</text>
</comment>
<dbReference type="Proteomes" id="UP001221411">
    <property type="component" value="Unassembled WGS sequence"/>
</dbReference>
<feature type="signal peptide" evidence="2">
    <location>
        <begin position="1"/>
        <end position="26"/>
    </location>
</feature>
<evidence type="ECO:0000256" key="1">
    <source>
        <dbReference type="SAM" id="MobiDB-lite"/>
    </source>
</evidence>
<reference evidence="3 4" key="1">
    <citation type="submission" date="2022-11" db="EMBL/GenBank/DDBJ databases">
        <title>Minimal conservation of predation-associated metabolite biosynthetic gene clusters underscores biosynthetic potential of Myxococcota including descriptions for ten novel species: Archangium lansinium sp. nov., Myxococcus landrumus sp. nov., Nannocystis bai.</title>
        <authorList>
            <person name="Ahearne A."/>
            <person name="Stevens C."/>
            <person name="Dowd S."/>
        </authorList>
    </citation>
    <scope>NUCLEOTIDE SEQUENCE [LARGE SCALE GENOMIC DNA]</scope>
    <source>
        <strain evidence="3 4">RJM3</strain>
    </source>
</reference>
<dbReference type="EMBL" id="JAQNDO010000001">
    <property type="protein sequence ID" value="MDC0742790.1"/>
    <property type="molecule type" value="Genomic_DNA"/>
</dbReference>
<keyword evidence="2" id="KW-0732">Signal</keyword>
<feature type="region of interest" description="Disordered" evidence="1">
    <location>
        <begin position="26"/>
        <end position="45"/>
    </location>
</feature>
<dbReference type="RefSeq" id="WP_271918165.1">
    <property type="nucleotide sequence ID" value="NZ_JAQNDO010000001.1"/>
</dbReference>
<evidence type="ECO:0008006" key="5">
    <source>
        <dbReference type="Google" id="ProtNLM"/>
    </source>
</evidence>
<keyword evidence="4" id="KW-1185">Reference proteome</keyword>
<organism evidence="3 4">
    <name type="scientific">Polyangium mundeleinium</name>
    <dbReference type="NCBI Taxonomy" id="2995306"/>
    <lineage>
        <taxon>Bacteria</taxon>
        <taxon>Pseudomonadati</taxon>
        <taxon>Myxococcota</taxon>
        <taxon>Polyangia</taxon>
        <taxon>Polyangiales</taxon>
        <taxon>Polyangiaceae</taxon>
        <taxon>Polyangium</taxon>
    </lineage>
</organism>
<gene>
    <name evidence="3" type="ORF">POL67_15675</name>
</gene>
<sequence length="112" mass="11612">MGRALRLGFGLSLVAAFALVNGCASGDVDDASDPSVDPSRGEATENLVARPPVGQWACTTGGGLLEGVLVAYAGGRCDIFTGDGGDTTYCVGRDFRTCPDCMTLARNWNCLF</sequence>
<evidence type="ECO:0000313" key="3">
    <source>
        <dbReference type="EMBL" id="MDC0742790.1"/>
    </source>
</evidence>
<name>A0ABT5ELR7_9BACT</name>
<evidence type="ECO:0000313" key="4">
    <source>
        <dbReference type="Proteomes" id="UP001221411"/>
    </source>
</evidence>
<evidence type="ECO:0000256" key="2">
    <source>
        <dbReference type="SAM" id="SignalP"/>
    </source>
</evidence>
<proteinExistence type="predicted"/>
<protein>
    <recommendedName>
        <fullName evidence="5">Lipoprotein</fullName>
    </recommendedName>
</protein>